<reference evidence="2 3" key="1">
    <citation type="submission" date="2024-06" db="EMBL/GenBank/DDBJ databases">
        <title>Genomic Encyclopedia of Type Strains, Phase IV (KMG-IV): sequencing the most valuable type-strain genomes for metagenomic binning, comparative biology and taxonomic classification.</title>
        <authorList>
            <person name="Goeker M."/>
        </authorList>
    </citation>
    <scope>NUCLEOTIDE SEQUENCE [LARGE SCALE GENOMIC DNA]</scope>
    <source>
        <strain evidence="2 3">DSM 29288</strain>
    </source>
</reference>
<organism evidence="2 3">
    <name type="scientific">Rhizobium binae</name>
    <dbReference type="NCBI Taxonomy" id="1138190"/>
    <lineage>
        <taxon>Bacteria</taxon>
        <taxon>Pseudomonadati</taxon>
        <taxon>Pseudomonadota</taxon>
        <taxon>Alphaproteobacteria</taxon>
        <taxon>Hyphomicrobiales</taxon>
        <taxon>Rhizobiaceae</taxon>
        <taxon>Rhizobium/Agrobacterium group</taxon>
        <taxon>Rhizobium</taxon>
    </lineage>
</organism>
<dbReference type="Pfam" id="PF12146">
    <property type="entry name" value="Hydrolase_4"/>
    <property type="match status" value="1"/>
</dbReference>
<keyword evidence="3" id="KW-1185">Reference proteome</keyword>
<dbReference type="InterPro" id="IPR029058">
    <property type="entry name" value="AB_hydrolase_fold"/>
</dbReference>
<comment type="caution">
    <text evidence="2">The sequence shown here is derived from an EMBL/GenBank/DDBJ whole genome shotgun (WGS) entry which is preliminary data.</text>
</comment>
<dbReference type="PIRSF" id="PIRSF037442">
    <property type="entry name" value="UCP037442_abhydr"/>
    <property type="match status" value="1"/>
</dbReference>
<evidence type="ECO:0000259" key="1">
    <source>
        <dbReference type="Pfam" id="PF12146"/>
    </source>
</evidence>
<sequence length="316" mass="35711">MAEGIDLPLAEARNGRPAEGAPVEIRCSDGVVLGGHVWAAGKARASVIINPATGVLARYYHYYARFLAAHGFDVLTYDYRGIGLSRPARLSGCGYHWREWGEKDFDAALRLMDARADLPLYVVGHSIGGFLPGLSKHARRVDRMLTMGAQYAYWRDYAPERRMQLFLKWHVAMPVLTALFGYFPGKRLGWLEDLPAGVANEWSFRRARMEMSHPPAERDEVLERFSAVTAPILAVAMSDDELGTEPAIRRTLAYYRNADVSQALLQPVDFGFDAIGHFNLFHARHTEGFWRDSLLWLRDGVHPWPHKQPRGKMAFD</sequence>
<gene>
    <name evidence="2" type="ORF">ABID08_001169</name>
</gene>
<dbReference type="Gene3D" id="3.40.50.1820">
    <property type="entry name" value="alpha/beta hydrolase"/>
    <property type="match status" value="1"/>
</dbReference>
<name>A0ABV2MBI1_9HYPH</name>
<dbReference type="EMBL" id="JBEPMY010000002">
    <property type="protein sequence ID" value="MET3753826.1"/>
    <property type="molecule type" value="Genomic_DNA"/>
</dbReference>
<protein>
    <submittedName>
        <fullName evidence="2">Alpha/beta hydrolase</fullName>
    </submittedName>
</protein>
<dbReference type="SUPFAM" id="SSF53474">
    <property type="entry name" value="alpha/beta-Hydrolases"/>
    <property type="match status" value="1"/>
</dbReference>
<dbReference type="RefSeq" id="WP_168295845.1">
    <property type="nucleotide sequence ID" value="NZ_CP071604.1"/>
</dbReference>
<evidence type="ECO:0000313" key="3">
    <source>
        <dbReference type="Proteomes" id="UP001549077"/>
    </source>
</evidence>
<proteinExistence type="predicted"/>
<feature type="domain" description="Serine aminopeptidase S33" evidence="1">
    <location>
        <begin position="42"/>
        <end position="169"/>
    </location>
</feature>
<dbReference type="InterPro" id="IPR017208">
    <property type="entry name" value="UCP037442_abhydr"/>
</dbReference>
<accession>A0ABV2MBI1</accession>
<evidence type="ECO:0000313" key="2">
    <source>
        <dbReference type="EMBL" id="MET3753826.1"/>
    </source>
</evidence>
<dbReference type="GeneID" id="91146993"/>
<dbReference type="InterPro" id="IPR022742">
    <property type="entry name" value="Hydrolase_4"/>
</dbReference>
<dbReference type="Proteomes" id="UP001549077">
    <property type="component" value="Unassembled WGS sequence"/>
</dbReference>
<dbReference type="GO" id="GO:0016787">
    <property type="term" value="F:hydrolase activity"/>
    <property type="evidence" value="ECO:0007669"/>
    <property type="project" value="UniProtKB-KW"/>
</dbReference>
<keyword evidence="2" id="KW-0378">Hydrolase</keyword>